<accession>A0A7J6DLW2</accession>
<proteinExistence type="predicted"/>
<evidence type="ECO:0000313" key="2">
    <source>
        <dbReference type="EMBL" id="KAF4347063.1"/>
    </source>
</evidence>
<feature type="domain" description="Transposase MuDR plant" evidence="1">
    <location>
        <begin position="86"/>
        <end position="145"/>
    </location>
</feature>
<sequence>MPPLILRGDECLAAYLLDYGENNRRTALRVELIKKDIGSYPTPNHSQEELMTENHINPFDYLLEHSDQQNQLISEDTFSFTNGSNLAIGQEFKNKDKVKFTLKDITMKACFEMKIAKSTKSLYVTKCIDKSCKWAVCVAKKRFNKALEMNVKQLNRFEHEVTSKGNDAIVDFGQRQCSCRCLNEKIGISMKLNYFRRFFLQMSQSSMVEEKQIESHQLEMAKNELKVRTRLDFTDNS</sequence>
<evidence type="ECO:0000259" key="1">
    <source>
        <dbReference type="Pfam" id="PF03108"/>
    </source>
</evidence>
<name>A0A7J6DLW2_CANSA</name>
<protein>
    <recommendedName>
        <fullName evidence="1">Transposase MuDR plant domain-containing protein</fullName>
    </recommendedName>
</protein>
<organism evidence="2 3">
    <name type="scientific">Cannabis sativa</name>
    <name type="common">Hemp</name>
    <name type="synonym">Marijuana</name>
    <dbReference type="NCBI Taxonomy" id="3483"/>
    <lineage>
        <taxon>Eukaryota</taxon>
        <taxon>Viridiplantae</taxon>
        <taxon>Streptophyta</taxon>
        <taxon>Embryophyta</taxon>
        <taxon>Tracheophyta</taxon>
        <taxon>Spermatophyta</taxon>
        <taxon>Magnoliopsida</taxon>
        <taxon>eudicotyledons</taxon>
        <taxon>Gunneridae</taxon>
        <taxon>Pentapetalae</taxon>
        <taxon>rosids</taxon>
        <taxon>fabids</taxon>
        <taxon>Rosales</taxon>
        <taxon>Cannabaceae</taxon>
        <taxon>Cannabis</taxon>
    </lineage>
</organism>
<dbReference type="Proteomes" id="UP000583929">
    <property type="component" value="Unassembled WGS sequence"/>
</dbReference>
<comment type="caution">
    <text evidence="2">The sequence shown here is derived from an EMBL/GenBank/DDBJ whole genome shotgun (WGS) entry which is preliminary data.</text>
</comment>
<dbReference type="EMBL" id="JAATIQ010000864">
    <property type="protein sequence ID" value="KAF4347063.1"/>
    <property type="molecule type" value="Genomic_DNA"/>
</dbReference>
<gene>
    <name evidence="2" type="ORF">G4B88_019310</name>
</gene>
<dbReference type="AlphaFoldDB" id="A0A7J6DLW2"/>
<dbReference type="InterPro" id="IPR004332">
    <property type="entry name" value="Transposase_MuDR"/>
</dbReference>
<reference evidence="2 3" key="1">
    <citation type="journal article" date="2020" name="bioRxiv">
        <title>Sequence and annotation of 42 cannabis genomes reveals extensive copy number variation in cannabinoid synthesis and pathogen resistance genes.</title>
        <authorList>
            <person name="Mckernan K.J."/>
            <person name="Helbert Y."/>
            <person name="Kane L.T."/>
            <person name="Ebling H."/>
            <person name="Zhang L."/>
            <person name="Liu B."/>
            <person name="Eaton Z."/>
            <person name="Mclaughlin S."/>
            <person name="Kingan S."/>
            <person name="Baybayan P."/>
            <person name="Concepcion G."/>
            <person name="Jordan M."/>
            <person name="Riva A."/>
            <person name="Barbazuk W."/>
            <person name="Harkins T."/>
        </authorList>
    </citation>
    <scope>NUCLEOTIDE SEQUENCE [LARGE SCALE GENOMIC DNA]</scope>
    <source>
        <strain evidence="3">cv. Jamaican Lion 4</strain>
        <tissue evidence="2">Leaf</tissue>
    </source>
</reference>
<evidence type="ECO:0000313" key="3">
    <source>
        <dbReference type="Proteomes" id="UP000583929"/>
    </source>
</evidence>
<dbReference type="Pfam" id="PF03108">
    <property type="entry name" value="DBD_Tnp_Mut"/>
    <property type="match status" value="1"/>
</dbReference>
<keyword evidence="3" id="KW-1185">Reference proteome</keyword>